<organism evidence="6">
    <name type="scientific">freshwater metagenome</name>
    <dbReference type="NCBI Taxonomy" id="449393"/>
    <lineage>
        <taxon>unclassified sequences</taxon>
        <taxon>metagenomes</taxon>
        <taxon>ecological metagenomes</taxon>
    </lineage>
</organism>
<keyword evidence="3" id="KW-0032">Aminotransferase</keyword>
<evidence type="ECO:0000256" key="3">
    <source>
        <dbReference type="ARBA" id="ARBA00022576"/>
    </source>
</evidence>
<comment type="cofactor">
    <cofactor evidence="1">
        <name>pyridoxal 5'-phosphate</name>
        <dbReference type="ChEBI" id="CHEBI:597326"/>
    </cofactor>
</comment>
<dbReference type="InterPro" id="IPR049704">
    <property type="entry name" value="Aminotrans_3_PPA_site"/>
</dbReference>
<dbReference type="CDD" id="cd00610">
    <property type="entry name" value="OAT_like"/>
    <property type="match status" value="1"/>
</dbReference>
<dbReference type="InterPro" id="IPR015422">
    <property type="entry name" value="PyrdxlP-dep_Trfase_small"/>
</dbReference>
<dbReference type="InterPro" id="IPR050103">
    <property type="entry name" value="Class-III_PLP-dep_AT"/>
</dbReference>
<dbReference type="AlphaFoldDB" id="A0A6J7D1W6"/>
<evidence type="ECO:0000256" key="4">
    <source>
        <dbReference type="ARBA" id="ARBA00022679"/>
    </source>
</evidence>
<dbReference type="InterPro" id="IPR005814">
    <property type="entry name" value="Aminotrans_3"/>
</dbReference>
<dbReference type="Pfam" id="PF00202">
    <property type="entry name" value="Aminotran_3"/>
    <property type="match status" value="1"/>
</dbReference>
<keyword evidence="5" id="KW-0663">Pyridoxal phosphate</keyword>
<protein>
    <submittedName>
        <fullName evidence="6">Unannotated protein</fullName>
    </submittedName>
</protein>
<dbReference type="PIRSF" id="PIRSF000521">
    <property type="entry name" value="Transaminase_4ab_Lys_Orn"/>
    <property type="match status" value="1"/>
</dbReference>
<dbReference type="GO" id="GO:0042802">
    <property type="term" value="F:identical protein binding"/>
    <property type="evidence" value="ECO:0007669"/>
    <property type="project" value="TreeGrafter"/>
</dbReference>
<comment type="similarity">
    <text evidence="2">Belongs to the class-III pyridoxal-phosphate-dependent aminotransferase family.</text>
</comment>
<dbReference type="GO" id="GO:0030170">
    <property type="term" value="F:pyridoxal phosphate binding"/>
    <property type="evidence" value="ECO:0007669"/>
    <property type="project" value="InterPro"/>
</dbReference>
<accession>A0A6J7D1W6</accession>
<dbReference type="FunFam" id="3.40.640.10:FF:000013">
    <property type="entry name" value="4-aminobutyrate aminotransferase"/>
    <property type="match status" value="1"/>
</dbReference>
<dbReference type="EMBL" id="CAFBLO010000020">
    <property type="protein sequence ID" value="CAB4862894.1"/>
    <property type="molecule type" value="Genomic_DNA"/>
</dbReference>
<dbReference type="InterPro" id="IPR015421">
    <property type="entry name" value="PyrdxlP-dep_Trfase_major"/>
</dbReference>
<dbReference type="PROSITE" id="PS00600">
    <property type="entry name" value="AA_TRANSFER_CLASS_3"/>
    <property type="match status" value="1"/>
</dbReference>
<dbReference type="PANTHER" id="PTHR11986">
    <property type="entry name" value="AMINOTRANSFERASE CLASS III"/>
    <property type="match status" value="1"/>
</dbReference>
<proteinExistence type="inferred from homology"/>
<dbReference type="SUPFAM" id="SSF53383">
    <property type="entry name" value="PLP-dependent transferases"/>
    <property type="match status" value="1"/>
</dbReference>
<reference evidence="6" key="1">
    <citation type="submission" date="2020-05" db="EMBL/GenBank/DDBJ databases">
        <authorList>
            <person name="Chiriac C."/>
            <person name="Salcher M."/>
            <person name="Ghai R."/>
            <person name="Kavagutti S V."/>
        </authorList>
    </citation>
    <scope>NUCLEOTIDE SEQUENCE</scope>
</reference>
<dbReference type="Gene3D" id="3.40.640.10">
    <property type="entry name" value="Type I PLP-dependent aspartate aminotransferase-like (Major domain)"/>
    <property type="match status" value="1"/>
</dbReference>
<keyword evidence="4" id="KW-0808">Transferase</keyword>
<evidence type="ECO:0000256" key="5">
    <source>
        <dbReference type="ARBA" id="ARBA00022898"/>
    </source>
</evidence>
<evidence type="ECO:0000313" key="6">
    <source>
        <dbReference type="EMBL" id="CAB4862894.1"/>
    </source>
</evidence>
<evidence type="ECO:0000256" key="1">
    <source>
        <dbReference type="ARBA" id="ARBA00001933"/>
    </source>
</evidence>
<gene>
    <name evidence="6" type="ORF">UFOPK3364_00346</name>
</gene>
<name>A0A6J7D1W6_9ZZZZ</name>
<sequence>MNSVATDVTQERLVVTEIPGPKSLALHERRKNAVSAGVGATFPVYIERAKGAIVVDVDGNHIVDMGGGIGVNTIGHSDDAVVEAAFEQAQRFTHTLFTVTGYESYIRLCELLAQHTPGNFAKKSVLLNSGAEAVENAVKIARKFTGRPGVAVIDHGYHGRTNLTMSMNFKAMPYNLGFGPFAGDVHHAPNSYPFHDKLSGAEAAARTISWLDKRAGATDLACLVVEPIQGEGGFIVPADGYLPALQKWCNDNGIVYVSDEVQSGIMRTGAYYASEHFGLVPDLVTTAKGVGGGFVIAAVTGRADIMDASHVGGLGGTFGGNPMSAAAAVQIFEEIEKRDLLGEAQRVGRVLGGALRDLQKKHNVIGDVRGIGAMQAIEFTEPGTDTPISDIVPYITAYAIKKGLLLLSAGTYGNVLRFLPAVVTSDELLLDAVAIIDEALSAR</sequence>
<dbReference type="InterPro" id="IPR015424">
    <property type="entry name" value="PyrdxlP-dep_Trfase"/>
</dbReference>
<dbReference type="Gene3D" id="3.90.1150.10">
    <property type="entry name" value="Aspartate Aminotransferase, domain 1"/>
    <property type="match status" value="1"/>
</dbReference>
<evidence type="ECO:0000256" key="2">
    <source>
        <dbReference type="ARBA" id="ARBA00008954"/>
    </source>
</evidence>
<dbReference type="GO" id="GO:0008483">
    <property type="term" value="F:transaminase activity"/>
    <property type="evidence" value="ECO:0007669"/>
    <property type="project" value="UniProtKB-KW"/>
</dbReference>